<evidence type="ECO:0000313" key="2">
    <source>
        <dbReference type="EMBL" id="CAA9272213.1"/>
    </source>
</evidence>
<dbReference type="EMBL" id="CADCTG010000241">
    <property type="protein sequence ID" value="CAA9272213.1"/>
    <property type="molecule type" value="Genomic_DNA"/>
</dbReference>
<name>A0A6J4J6U7_9PROT</name>
<proteinExistence type="predicted"/>
<dbReference type="InterPro" id="IPR027843">
    <property type="entry name" value="DUF4440"/>
</dbReference>
<gene>
    <name evidence="2" type="ORF">AVDCRST_MAG08-3246</name>
</gene>
<organism evidence="2">
    <name type="scientific">uncultured Acetobacteraceae bacterium</name>
    <dbReference type="NCBI Taxonomy" id="169975"/>
    <lineage>
        <taxon>Bacteria</taxon>
        <taxon>Pseudomonadati</taxon>
        <taxon>Pseudomonadota</taxon>
        <taxon>Alphaproteobacteria</taxon>
        <taxon>Acetobacterales</taxon>
        <taxon>Acetobacteraceae</taxon>
        <taxon>environmental samples</taxon>
    </lineage>
</organism>
<dbReference type="Pfam" id="PF14534">
    <property type="entry name" value="DUF4440"/>
    <property type="match status" value="1"/>
</dbReference>
<protein>
    <recommendedName>
        <fullName evidence="1">DUF4440 domain-containing protein</fullName>
    </recommendedName>
</protein>
<evidence type="ECO:0000259" key="1">
    <source>
        <dbReference type="Pfam" id="PF14534"/>
    </source>
</evidence>
<sequence>MTDEDAWRLEERFWTGGEDHHREALDPECVMAFPPPAGIVQGPDIAQSLAGAPRWSSVTMTETHAGRPSGDLLVLAYKARGQRDGAAAYDAYCTSTYRSVGGGRWRLIQHQQTPA</sequence>
<dbReference type="AlphaFoldDB" id="A0A6J4J6U7"/>
<accession>A0A6J4J6U7</accession>
<reference evidence="2" key="1">
    <citation type="submission" date="2020-02" db="EMBL/GenBank/DDBJ databases">
        <authorList>
            <person name="Meier V. D."/>
        </authorList>
    </citation>
    <scope>NUCLEOTIDE SEQUENCE</scope>
    <source>
        <strain evidence="2">AVDCRST_MAG08</strain>
    </source>
</reference>
<dbReference type="SUPFAM" id="SSF54427">
    <property type="entry name" value="NTF2-like"/>
    <property type="match status" value="1"/>
</dbReference>
<feature type="domain" description="DUF4440" evidence="1">
    <location>
        <begin position="19"/>
        <end position="107"/>
    </location>
</feature>
<dbReference type="InterPro" id="IPR032710">
    <property type="entry name" value="NTF2-like_dom_sf"/>
</dbReference>